<evidence type="ECO:0000259" key="1">
    <source>
        <dbReference type="Pfam" id="PF07727"/>
    </source>
</evidence>
<feature type="domain" description="Reverse transcriptase Ty1/copia-type" evidence="1">
    <location>
        <begin position="11"/>
        <end position="115"/>
    </location>
</feature>
<comment type="caution">
    <text evidence="2">The sequence shown here is derived from an EMBL/GenBank/DDBJ whole genome shotgun (WGS) entry which is preliminary data.</text>
</comment>
<organism evidence="2">
    <name type="scientific">Sesamum radiatum</name>
    <name type="common">Black benniseed</name>
    <dbReference type="NCBI Taxonomy" id="300843"/>
    <lineage>
        <taxon>Eukaryota</taxon>
        <taxon>Viridiplantae</taxon>
        <taxon>Streptophyta</taxon>
        <taxon>Embryophyta</taxon>
        <taxon>Tracheophyta</taxon>
        <taxon>Spermatophyta</taxon>
        <taxon>Magnoliopsida</taxon>
        <taxon>eudicotyledons</taxon>
        <taxon>Gunneridae</taxon>
        <taxon>Pentapetalae</taxon>
        <taxon>asterids</taxon>
        <taxon>lamiids</taxon>
        <taxon>Lamiales</taxon>
        <taxon>Pedaliaceae</taxon>
        <taxon>Sesamum</taxon>
    </lineage>
</organism>
<protein>
    <submittedName>
        <fullName evidence="2">Retrovirus-related Pol polyprotein from transposon RE1</fullName>
    </submittedName>
</protein>
<dbReference type="SUPFAM" id="SSF56672">
    <property type="entry name" value="DNA/RNA polymerases"/>
    <property type="match status" value="1"/>
</dbReference>
<reference evidence="2" key="2">
    <citation type="journal article" date="2024" name="Plant">
        <title>Genomic evolution and insights into agronomic trait innovations of Sesamum species.</title>
        <authorList>
            <person name="Miao H."/>
            <person name="Wang L."/>
            <person name="Qu L."/>
            <person name="Liu H."/>
            <person name="Sun Y."/>
            <person name="Le M."/>
            <person name="Wang Q."/>
            <person name="Wei S."/>
            <person name="Zheng Y."/>
            <person name="Lin W."/>
            <person name="Duan Y."/>
            <person name="Cao H."/>
            <person name="Xiong S."/>
            <person name="Wang X."/>
            <person name="Wei L."/>
            <person name="Li C."/>
            <person name="Ma Q."/>
            <person name="Ju M."/>
            <person name="Zhao R."/>
            <person name="Li G."/>
            <person name="Mu C."/>
            <person name="Tian Q."/>
            <person name="Mei H."/>
            <person name="Zhang T."/>
            <person name="Gao T."/>
            <person name="Zhang H."/>
        </authorList>
    </citation>
    <scope>NUCLEOTIDE SEQUENCE</scope>
    <source>
        <strain evidence="2">G02</strain>
    </source>
</reference>
<dbReference type="EMBL" id="JACGWJ010000012">
    <property type="protein sequence ID" value="KAL0385516.1"/>
    <property type="molecule type" value="Genomic_DNA"/>
</dbReference>
<accession>A0AAW2S191</accession>
<gene>
    <name evidence="2" type="ORF">Sradi_2945900</name>
</gene>
<proteinExistence type="predicted"/>
<name>A0AAW2S191_SESRA</name>
<dbReference type="InterPro" id="IPR013103">
    <property type="entry name" value="RVT_2"/>
</dbReference>
<sequence length="115" mass="13144">MQQEIQVLEKNQTWDIVDLPIGKKAIGCKWVYKVKLNPDGSIERYKARLIAKGYNQIEGVDYIDSFSPVAKTVTIRTLLAIAFGNRWPIHQVDINNAFLHGFLDEDIYMTAPDGY</sequence>
<reference evidence="2" key="1">
    <citation type="submission" date="2020-06" db="EMBL/GenBank/DDBJ databases">
        <authorList>
            <person name="Li T."/>
            <person name="Hu X."/>
            <person name="Zhang T."/>
            <person name="Song X."/>
            <person name="Zhang H."/>
            <person name="Dai N."/>
            <person name="Sheng W."/>
            <person name="Hou X."/>
            <person name="Wei L."/>
        </authorList>
    </citation>
    <scope>NUCLEOTIDE SEQUENCE</scope>
    <source>
        <strain evidence="2">G02</strain>
        <tissue evidence="2">Leaf</tissue>
    </source>
</reference>
<dbReference type="InterPro" id="IPR043502">
    <property type="entry name" value="DNA/RNA_pol_sf"/>
</dbReference>
<dbReference type="AlphaFoldDB" id="A0AAW2S191"/>
<evidence type="ECO:0000313" key="2">
    <source>
        <dbReference type="EMBL" id="KAL0385516.1"/>
    </source>
</evidence>
<dbReference type="Pfam" id="PF07727">
    <property type="entry name" value="RVT_2"/>
    <property type="match status" value="1"/>
</dbReference>